<dbReference type="Pfam" id="PF12796">
    <property type="entry name" value="Ank_2"/>
    <property type="match status" value="1"/>
</dbReference>
<accession>A0AAE1C5F4</accession>
<dbReference type="InterPro" id="IPR036770">
    <property type="entry name" value="Ankyrin_rpt-contain_sf"/>
</dbReference>
<comment type="caution">
    <text evidence="11">The sequence shown here is derived from an EMBL/GenBank/DDBJ whole genome shotgun (WGS) entry which is preliminary data.</text>
</comment>
<sequence>MFDVDFTHASASPLPPSASPDVGVQLLHDFELVVKLNPDCKGCKKIPPPQGTKNRNPQINSGKTPGGRTPGDARGEMQYYEVEDDLPFMPKKLWSGGVKYVADFLPTEDGCDITVHAPGGFTSTNHWRILRENIPEDGEMTLQRVQSKDLMHADKGMGGWYVQIISDARCSRTFAGIVKGFLKASHSQLQTAFIGKLQASPKEQRSRRPTMGRRRSSAAGEERLDELKRWLTRSSNLRIEITHTDLVMAVKAAVDHISMDLHVHAHILIGAAEAGERPLMKIKDGEDCFQTGEAFAWETVTMKRIADLSREALQEKLELAQLEIWWFRRELERLEEKLRKARERREQGVVEPLAFEVVERLEEDRSHKRTRSAVTRALQRISSRGEVPTLSTQRENENEMVGPSPTDDGRRASNGDLLSPTAPRASMQSNRPHLSTTMSNAGAPRKSIELTSPREPAELTPSSAAQGTSIEQSVRLFKVFESLRNGDTAAIARACKPDGDSKLEGTTVLHLSIQCAEQAVIEYVLSQQSQDINGRDREGNTPLHVASMLGRAAIVKLLLNSGVNDTIANYQGKTALDVARTPEIFQQLQLNRSILIDTNVRKVQQLVKSSDYDGLEKLLGDSRVRSTLDINGPELATDPATMEQGGTLLHEAARNKDIKLAQLLLLNGADPFKRDRKGKLPQDVTKDERTRSILKRSPAAQTAQRNIQERTILGEGASVGSIASPNDAGVGGKEAREMKGYLRKWTNYTSGYKLRWFVLEDGVLSYYKHQDDAGSACRGAINMRIAKLHMDSKDKLQFDIHGKSSVKYSLKADHEIEAKRWYWALNNAIQWTKDEAKEQQKRQQQETLAIREARNEQLERQRTREAEVAQPGKLIPGTVLDVPSGTSTPQVGSSIRDEASVRDNESVHGLSNIGTTIAGDMDDDEEYGDDASSHDLKPASKDAFSITAQSAKLQLDLLDQVNAAVKKETEKNPDLPVSDPTIKQAAASYETAVDNLKGLLMDLLRISRDHEAYWQYRVDRELNIRRLWEDSMAKVAADQEVLESRIGESEDKRKRTKRALKDALAASESKALSPEEDTTVDPTKLMLELPEDNFRPRSRRPTIAQLTNNEVSDDEADDEEEFFDAVDAGEVEVVDTMPPSSPPAFTEELSLDQVLDQKVDPEKQGKELEIAKSYKGYEDGTRKRLKLDADNRPKVSLWSILKSMIGKDMTKMTLPVSFNEPTSLLYRVVEDMEYTDLLNVAADRMDSTERLVYVAGFAASEYASTIGRVAKPFNPLLGETYEYVRPDLGYRFFIEQVSHHPPVGAAYAESQRWDYYGESAVKSKFYGKSFEFNPLGTWFLHLRPASGGEELYTWKKVTSSVVGIITGNPVVDNYGPMEVKNWTTGEVCYLDFKPKGWKASSAFQVSGRVVDKGGRTRWSIGGRWNDKIYARFTPGYEAAVEAPSAEKPGKDQAFLIWEAHARPTGIPFNLTPFAVTLNAIPDRLRPFLAPTDTRLRPDQRAMEEGEYDFAAVEKNRVEEGQRARRRTRETRGEDFVPKWFKKARHEVTGEEYWDFNHHYWRVRDDVADGKTKWEEQGLEPIYQ</sequence>
<dbReference type="Pfam" id="PF01237">
    <property type="entry name" value="Oxysterol_BP"/>
    <property type="match status" value="1"/>
</dbReference>
<dbReference type="PROSITE" id="PS50297">
    <property type="entry name" value="ANK_REP_REGION"/>
    <property type="match status" value="2"/>
</dbReference>
<evidence type="ECO:0000256" key="3">
    <source>
        <dbReference type="ARBA" id="ARBA00022553"/>
    </source>
</evidence>
<dbReference type="GO" id="GO:0097038">
    <property type="term" value="C:perinuclear endoplasmic reticulum"/>
    <property type="evidence" value="ECO:0007669"/>
    <property type="project" value="TreeGrafter"/>
</dbReference>
<dbReference type="GO" id="GO:0005886">
    <property type="term" value="C:plasma membrane"/>
    <property type="evidence" value="ECO:0007669"/>
    <property type="project" value="TreeGrafter"/>
</dbReference>
<protein>
    <recommendedName>
        <fullName evidence="10">PH domain-containing protein</fullName>
    </recommendedName>
</protein>
<dbReference type="SUPFAM" id="SSF48403">
    <property type="entry name" value="Ankyrin repeat"/>
    <property type="match status" value="1"/>
</dbReference>
<keyword evidence="3" id="KW-0597">Phosphoprotein</keyword>
<dbReference type="SMART" id="SM00233">
    <property type="entry name" value="PH"/>
    <property type="match status" value="1"/>
</dbReference>
<dbReference type="PROSITE" id="PS50003">
    <property type="entry name" value="PH_DOMAIN"/>
    <property type="match status" value="1"/>
</dbReference>
<dbReference type="GO" id="GO:0005829">
    <property type="term" value="C:cytosol"/>
    <property type="evidence" value="ECO:0007669"/>
    <property type="project" value="TreeGrafter"/>
</dbReference>
<feature type="region of interest" description="Disordered" evidence="9">
    <location>
        <begin position="857"/>
        <end position="937"/>
    </location>
</feature>
<dbReference type="Gene3D" id="2.40.160.120">
    <property type="match status" value="1"/>
</dbReference>
<dbReference type="GO" id="GO:0030011">
    <property type="term" value="P:maintenance of cell polarity"/>
    <property type="evidence" value="ECO:0007669"/>
    <property type="project" value="TreeGrafter"/>
</dbReference>
<feature type="compositionally biased region" description="Polar residues" evidence="9">
    <location>
        <begin position="51"/>
        <end position="63"/>
    </location>
</feature>
<evidence type="ECO:0000256" key="1">
    <source>
        <dbReference type="ARBA" id="ARBA00008842"/>
    </source>
</evidence>
<dbReference type="SMART" id="SM00248">
    <property type="entry name" value="ANK"/>
    <property type="match status" value="3"/>
</dbReference>
<feature type="coiled-coil region" evidence="8">
    <location>
        <begin position="317"/>
        <end position="351"/>
    </location>
</feature>
<dbReference type="InterPro" id="IPR011993">
    <property type="entry name" value="PH-like_dom_sf"/>
</dbReference>
<dbReference type="FunFam" id="2.30.29.30:FF:000061">
    <property type="entry name" value="Oxysterol binding protein 1"/>
    <property type="match status" value="1"/>
</dbReference>
<feature type="region of interest" description="Disordered" evidence="9">
    <location>
        <begin position="362"/>
        <end position="446"/>
    </location>
</feature>
<keyword evidence="4" id="KW-0445">Lipid transport</keyword>
<keyword evidence="12" id="KW-1185">Reference proteome</keyword>
<keyword evidence="5" id="KW-0446">Lipid-binding</keyword>
<dbReference type="GO" id="GO:0006869">
    <property type="term" value="P:lipid transport"/>
    <property type="evidence" value="ECO:0007669"/>
    <property type="project" value="UniProtKB-KW"/>
</dbReference>
<dbReference type="GO" id="GO:0034727">
    <property type="term" value="P:piecemeal microautophagy of the nucleus"/>
    <property type="evidence" value="ECO:0007669"/>
    <property type="project" value="TreeGrafter"/>
</dbReference>
<evidence type="ECO:0000256" key="9">
    <source>
        <dbReference type="SAM" id="MobiDB-lite"/>
    </source>
</evidence>
<keyword evidence="8" id="KW-0175">Coiled coil</keyword>
<feature type="domain" description="PH" evidence="10">
    <location>
        <begin position="735"/>
        <end position="830"/>
    </location>
</feature>
<dbReference type="FunFam" id="1.25.40.20:FF:000281">
    <property type="entry name" value="Oxysterol binding protein (Osh1)"/>
    <property type="match status" value="1"/>
</dbReference>
<evidence type="ECO:0000313" key="12">
    <source>
        <dbReference type="Proteomes" id="UP001274830"/>
    </source>
</evidence>
<dbReference type="InterPro" id="IPR018494">
    <property type="entry name" value="Oxysterol-bd_CS"/>
</dbReference>
<dbReference type="FunFam" id="2.40.160.120:FF:000008">
    <property type="entry name" value="Oxysterol binding protein (Osh1)"/>
    <property type="match status" value="1"/>
</dbReference>
<dbReference type="Pfam" id="PF00169">
    <property type="entry name" value="PH"/>
    <property type="match status" value="1"/>
</dbReference>
<comment type="similarity">
    <text evidence="1 7">Belongs to the OSBP family.</text>
</comment>
<dbReference type="SUPFAM" id="SSF144000">
    <property type="entry name" value="Oxysterol-binding protein-like"/>
    <property type="match status" value="1"/>
</dbReference>
<name>A0AAE1C5F4_9PEZI</name>
<dbReference type="PROSITE" id="PS50088">
    <property type="entry name" value="ANK_REPEAT"/>
    <property type="match status" value="2"/>
</dbReference>
<dbReference type="Gene3D" id="3.30.70.3490">
    <property type="match status" value="1"/>
</dbReference>
<dbReference type="PANTHER" id="PTHR10972:SF205">
    <property type="entry name" value="OXYSTEROL-BINDING PROTEIN 1"/>
    <property type="match status" value="1"/>
</dbReference>
<feature type="repeat" description="ANK" evidence="6">
    <location>
        <begin position="644"/>
        <end position="676"/>
    </location>
</feature>
<feature type="repeat" description="ANK" evidence="6">
    <location>
        <begin position="538"/>
        <end position="570"/>
    </location>
</feature>
<proteinExistence type="inferred from homology"/>
<feature type="compositionally biased region" description="Basic residues" evidence="9">
    <location>
        <begin position="205"/>
        <end position="216"/>
    </location>
</feature>
<dbReference type="PROSITE" id="PS01013">
    <property type="entry name" value="OSBP"/>
    <property type="match status" value="1"/>
</dbReference>
<organism evidence="11 12">
    <name type="scientific">Recurvomyces mirabilis</name>
    <dbReference type="NCBI Taxonomy" id="574656"/>
    <lineage>
        <taxon>Eukaryota</taxon>
        <taxon>Fungi</taxon>
        <taxon>Dikarya</taxon>
        <taxon>Ascomycota</taxon>
        <taxon>Pezizomycotina</taxon>
        <taxon>Dothideomycetes</taxon>
        <taxon>Dothideomycetidae</taxon>
        <taxon>Mycosphaerellales</taxon>
        <taxon>Teratosphaeriaceae</taxon>
        <taxon>Recurvomyces</taxon>
    </lineage>
</organism>
<dbReference type="GO" id="GO:0006887">
    <property type="term" value="P:exocytosis"/>
    <property type="evidence" value="ECO:0007669"/>
    <property type="project" value="TreeGrafter"/>
</dbReference>
<dbReference type="InterPro" id="IPR000648">
    <property type="entry name" value="Oxysterol-bd"/>
</dbReference>
<keyword evidence="2" id="KW-0813">Transport</keyword>
<dbReference type="GO" id="GO:0032934">
    <property type="term" value="F:sterol binding"/>
    <property type="evidence" value="ECO:0007669"/>
    <property type="project" value="TreeGrafter"/>
</dbReference>
<evidence type="ECO:0000256" key="5">
    <source>
        <dbReference type="ARBA" id="ARBA00023121"/>
    </source>
</evidence>
<evidence type="ECO:0000256" key="7">
    <source>
        <dbReference type="RuleBase" id="RU003844"/>
    </source>
</evidence>
<gene>
    <name evidence="11" type="ORF">LTR78_001160</name>
</gene>
<dbReference type="Gene3D" id="1.25.40.20">
    <property type="entry name" value="Ankyrin repeat-containing domain"/>
    <property type="match status" value="2"/>
</dbReference>
<dbReference type="GO" id="GO:0005635">
    <property type="term" value="C:nuclear envelope"/>
    <property type="evidence" value="ECO:0007669"/>
    <property type="project" value="TreeGrafter"/>
</dbReference>
<dbReference type="EMBL" id="JAUTXT010000003">
    <property type="protein sequence ID" value="KAK3678707.1"/>
    <property type="molecule type" value="Genomic_DNA"/>
</dbReference>
<keyword evidence="6" id="KW-0040">ANK repeat</keyword>
<dbReference type="CDD" id="cd13292">
    <property type="entry name" value="PH_Osh1p_Osh2p_yeast"/>
    <property type="match status" value="1"/>
</dbReference>
<dbReference type="GO" id="GO:0006897">
    <property type="term" value="P:endocytosis"/>
    <property type="evidence" value="ECO:0007669"/>
    <property type="project" value="TreeGrafter"/>
</dbReference>
<dbReference type="InterPro" id="IPR037239">
    <property type="entry name" value="OSBP_sf"/>
</dbReference>
<feature type="region of interest" description="Disordered" evidence="9">
    <location>
        <begin position="196"/>
        <end position="219"/>
    </location>
</feature>
<evidence type="ECO:0000256" key="2">
    <source>
        <dbReference type="ARBA" id="ARBA00022448"/>
    </source>
</evidence>
<evidence type="ECO:0000313" key="11">
    <source>
        <dbReference type="EMBL" id="KAK3678707.1"/>
    </source>
</evidence>
<feature type="compositionally biased region" description="Acidic residues" evidence="9">
    <location>
        <begin position="920"/>
        <end position="929"/>
    </location>
</feature>
<feature type="compositionally biased region" description="Polar residues" evidence="9">
    <location>
        <begin position="426"/>
        <end position="440"/>
    </location>
</feature>
<dbReference type="Pfam" id="PF23155">
    <property type="entry name" value="DUF7053"/>
    <property type="match status" value="1"/>
</dbReference>
<dbReference type="InterPro" id="IPR055481">
    <property type="entry name" value="DUF7053"/>
</dbReference>
<feature type="compositionally biased region" description="Basic and acidic residues" evidence="9">
    <location>
        <begin position="895"/>
        <end position="906"/>
    </location>
</feature>
<dbReference type="PANTHER" id="PTHR10972">
    <property type="entry name" value="OXYSTEROL-BINDING PROTEIN-RELATED"/>
    <property type="match status" value="1"/>
</dbReference>
<reference evidence="11" key="1">
    <citation type="submission" date="2023-07" db="EMBL/GenBank/DDBJ databases">
        <title>Black Yeasts Isolated from many extreme environments.</title>
        <authorList>
            <person name="Coleine C."/>
            <person name="Stajich J.E."/>
            <person name="Selbmann L."/>
        </authorList>
    </citation>
    <scope>NUCLEOTIDE SEQUENCE</scope>
    <source>
        <strain evidence="11">CCFEE 5485</strain>
    </source>
</reference>
<evidence type="ECO:0000256" key="4">
    <source>
        <dbReference type="ARBA" id="ARBA00023055"/>
    </source>
</evidence>
<dbReference type="Pfam" id="PF00023">
    <property type="entry name" value="Ank"/>
    <property type="match status" value="1"/>
</dbReference>
<dbReference type="InterPro" id="IPR002110">
    <property type="entry name" value="Ankyrin_rpt"/>
</dbReference>
<feature type="compositionally biased region" description="Basic and acidic residues" evidence="9">
    <location>
        <begin position="857"/>
        <end position="867"/>
    </location>
</feature>
<dbReference type="Proteomes" id="UP001274830">
    <property type="component" value="Unassembled WGS sequence"/>
</dbReference>
<dbReference type="Gene3D" id="2.30.29.30">
    <property type="entry name" value="Pleckstrin-homology domain (PH domain)/Phosphotyrosine-binding domain (PTB)"/>
    <property type="match status" value="1"/>
</dbReference>
<evidence type="ECO:0000256" key="6">
    <source>
        <dbReference type="PROSITE-ProRule" id="PRU00023"/>
    </source>
</evidence>
<feature type="region of interest" description="Disordered" evidence="9">
    <location>
        <begin position="44"/>
        <end position="73"/>
    </location>
</feature>
<dbReference type="InterPro" id="IPR001849">
    <property type="entry name" value="PH_domain"/>
</dbReference>
<evidence type="ECO:0000259" key="10">
    <source>
        <dbReference type="PROSITE" id="PS50003"/>
    </source>
</evidence>
<evidence type="ECO:0000256" key="8">
    <source>
        <dbReference type="SAM" id="Coils"/>
    </source>
</evidence>
<dbReference type="SUPFAM" id="SSF50729">
    <property type="entry name" value="PH domain-like"/>
    <property type="match status" value="1"/>
</dbReference>
<feature type="compositionally biased region" description="Polar residues" evidence="9">
    <location>
        <begin position="884"/>
        <end position="893"/>
    </location>
</feature>